<organism evidence="2 3">
    <name type="scientific">Companilactobacillus nodensis DSM 19682 = JCM 14932 = NBRC 107160</name>
    <dbReference type="NCBI Taxonomy" id="1423775"/>
    <lineage>
        <taxon>Bacteria</taxon>
        <taxon>Bacillati</taxon>
        <taxon>Bacillota</taxon>
        <taxon>Bacilli</taxon>
        <taxon>Lactobacillales</taxon>
        <taxon>Lactobacillaceae</taxon>
        <taxon>Companilactobacillus</taxon>
    </lineage>
</organism>
<dbReference type="AlphaFoldDB" id="A0A0R1KHH0"/>
<feature type="transmembrane region" description="Helical" evidence="1">
    <location>
        <begin position="118"/>
        <end position="138"/>
    </location>
</feature>
<keyword evidence="1" id="KW-1133">Transmembrane helix</keyword>
<evidence type="ECO:0000313" key="3">
    <source>
        <dbReference type="Proteomes" id="UP000051248"/>
    </source>
</evidence>
<proteinExistence type="predicted"/>
<keyword evidence="3" id="KW-1185">Reference proteome</keyword>
<feature type="transmembrane region" description="Helical" evidence="1">
    <location>
        <begin position="87"/>
        <end position="106"/>
    </location>
</feature>
<protein>
    <submittedName>
        <fullName evidence="2">Uncharacterized protein</fullName>
    </submittedName>
</protein>
<evidence type="ECO:0000313" key="2">
    <source>
        <dbReference type="EMBL" id="KRK80404.1"/>
    </source>
</evidence>
<feature type="transmembrane region" description="Helical" evidence="1">
    <location>
        <begin position="49"/>
        <end position="75"/>
    </location>
</feature>
<reference evidence="2 3" key="1">
    <citation type="journal article" date="2015" name="Genome Announc.">
        <title>Expanding the biotechnology potential of lactobacilli through comparative genomics of 213 strains and associated genera.</title>
        <authorList>
            <person name="Sun Z."/>
            <person name="Harris H.M."/>
            <person name="McCann A."/>
            <person name="Guo C."/>
            <person name="Argimon S."/>
            <person name="Zhang W."/>
            <person name="Yang X."/>
            <person name="Jeffery I.B."/>
            <person name="Cooney J.C."/>
            <person name="Kagawa T.F."/>
            <person name="Liu W."/>
            <person name="Song Y."/>
            <person name="Salvetti E."/>
            <person name="Wrobel A."/>
            <person name="Rasinkangas P."/>
            <person name="Parkhill J."/>
            <person name="Rea M.C."/>
            <person name="O'Sullivan O."/>
            <person name="Ritari J."/>
            <person name="Douillard F.P."/>
            <person name="Paul Ross R."/>
            <person name="Yang R."/>
            <person name="Briner A.E."/>
            <person name="Felis G.E."/>
            <person name="de Vos W.M."/>
            <person name="Barrangou R."/>
            <person name="Klaenhammer T.R."/>
            <person name="Caufield P.W."/>
            <person name="Cui Y."/>
            <person name="Zhang H."/>
            <person name="O'Toole P.W."/>
        </authorList>
    </citation>
    <scope>NUCLEOTIDE SEQUENCE [LARGE SCALE GENOMIC DNA]</scope>
    <source>
        <strain evidence="2 3">DSM 19682</strain>
    </source>
</reference>
<dbReference type="Proteomes" id="UP000051248">
    <property type="component" value="Unassembled WGS sequence"/>
</dbReference>
<dbReference type="STRING" id="1423775.FD03_GL001824"/>
<keyword evidence="1" id="KW-0812">Transmembrane</keyword>
<sequence length="170" mass="19847">MIKMVKRSIIWPILWIFLILDCSVKATLLLQYDNGLFSDNLRKYKLLLILGTVLVNIFTVFISALGSYLVIIFMNNSKKDLDIGKKLIYFIYILNFTVLNLIYIIYISLNHSNLGNKYINVLSIIFGISISLSIYIVFKHYSLYNRILFKYVVVILIINEITPLYTIIIF</sequence>
<comment type="caution">
    <text evidence="2">The sequence shown here is derived from an EMBL/GenBank/DDBJ whole genome shotgun (WGS) entry which is preliminary data.</text>
</comment>
<dbReference type="EMBL" id="AZDZ01000003">
    <property type="protein sequence ID" value="KRK80404.1"/>
    <property type="molecule type" value="Genomic_DNA"/>
</dbReference>
<gene>
    <name evidence="2" type="ORF">FD03_GL001824</name>
</gene>
<name>A0A0R1KHH0_9LACO</name>
<accession>A0A0R1KHH0</accession>
<dbReference type="PATRIC" id="fig|1423775.4.peg.1861"/>
<feature type="transmembrane region" description="Helical" evidence="1">
    <location>
        <begin position="147"/>
        <end position="168"/>
    </location>
</feature>
<keyword evidence="1" id="KW-0472">Membrane</keyword>
<evidence type="ECO:0000256" key="1">
    <source>
        <dbReference type="SAM" id="Phobius"/>
    </source>
</evidence>